<organism evidence="1">
    <name type="scientific">uncultured Chloroflexia bacterium</name>
    <dbReference type="NCBI Taxonomy" id="1672391"/>
    <lineage>
        <taxon>Bacteria</taxon>
        <taxon>Bacillati</taxon>
        <taxon>Chloroflexota</taxon>
        <taxon>Chloroflexia</taxon>
        <taxon>environmental samples</taxon>
    </lineage>
</organism>
<dbReference type="EMBL" id="CADCTR010000391">
    <property type="protein sequence ID" value="CAA9237399.1"/>
    <property type="molecule type" value="Genomic_DNA"/>
</dbReference>
<proteinExistence type="predicted"/>
<protein>
    <submittedName>
        <fullName evidence="1">Recombination inhibitory protein MutS2</fullName>
    </submittedName>
</protein>
<feature type="non-terminal residue" evidence="1">
    <location>
        <position position="109"/>
    </location>
</feature>
<sequence length="109" mass="11980">MPIHTRTLQTLEFPKILERLAQHTSFSASRELALNLRPDDDATHVARMQRATSAARHLFDEHPDITIGGARDIRASVSLAQRGGALEPTALLDVSATLAAMRQLRVALM</sequence>
<reference evidence="1" key="1">
    <citation type="submission" date="2020-02" db="EMBL/GenBank/DDBJ databases">
        <authorList>
            <person name="Meier V. D."/>
        </authorList>
    </citation>
    <scope>NUCLEOTIDE SEQUENCE</scope>
    <source>
        <strain evidence="1">AVDCRST_MAG93</strain>
    </source>
</reference>
<gene>
    <name evidence="1" type="ORF">AVDCRST_MAG93-1160</name>
</gene>
<dbReference type="AlphaFoldDB" id="A0A6J4I123"/>
<name>A0A6J4I123_9CHLR</name>
<evidence type="ECO:0000313" key="1">
    <source>
        <dbReference type="EMBL" id="CAA9237399.1"/>
    </source>
</evidence>
<accession>A0A6J4I123</accession>